<keyword evidence="3" id="KW-0862">Zinc</keyword>
<accession>A0AAE5WRS9</accession>
<evidence type="ECO:0000313" key="6">
    <source>
        <dbReference type="Proteomes" id="UP000220927"/>
    </source>
</evidence>
<dbReference type="GO" id="GO:0019853">
    <property type="term" value="P:L-ascorbic acid biosynthetic process"/>
    <property type="evidence" value="ECO:0007669"/>
    <property type="project" value="TreeGrafter"/>
</dbReference>
<dbReference type="InterPro" id="IPR011042">
    <property type="entry name" value="6-blade_b-propeller_TolB-like"/>
</dbReference>
<dbReference type="PANTHER" id="PTHR10907:SF47">
    <property type="entry name" value="REGUCALCIN"/>
    <property type="match status" value="1"/>
</dbReference>
<dbReference type="PANTHER" id="PTHR10907">
    <property type="entry name" value="REGUCALCIN"/>
    <property type="match status" value="1"/>
</dbReference>
<dbReference type="Pfam" id="PF08450">
    <property type="entry name" value="SGL"/>
    <property type="match status" value="1"/>
</dbReference>
<keyword evidence="5" id="KW-0614">Plasmid</keyword>
<feature type="binding site" evidence="3">
    <location>
        <position position="159"/>
    </location>
    <ligand>
        <name>a divalent metal cation</name>
        <dbReference type="ChEBI" id="CHEBI:60240"/>
    </ligand>
</feature>
<gene>
    <name evidence="5" type="ORF">CO657_25695</name>
</gene>
<name>A0AAE5WRS9_9HYPH</name>
<feature type="binding site" evidence="3">
    <location>
        <position position="110"/>
    </location>
    <ligand>
        <name>substrate</name>
    </ligand>
</feature>
<dbReference type="GO" id="GO:0005509">
    <property type="term" value="F:calcium ion binding"/>
    <property type="evidence" value="ECO:0007669"/>
    <property type="project" value="TreeGrafter"/>
</dbReference>
<evidence type="ECO:0000256" key="2">
    <source>
        <dbReference type="PIRSR" id="PIRSR605511-1"/>
    </source>
</evidence>
<geneLocation type="plasmid" evidence="6">
    <name>prapfh23b</name>
</geneLocation>
<dbReference type="KEGG" id="rad:CO657_25695"/>
<dbReference type="AlphaFoldDB" id="A0AAE5WRS9"/>
<keyword evidence="3" id="KW-0479">Metal-binding</keyword>
<evidence type="ECO:0000259" key="4">
    <source>
        <dbReference type="Pfam" id="PF08450"/>
    </source>
</evidence>
<keyword evidence="6" id="KW-1185">Reference proteome</keyword>
<proteinExistence type="inferred from homology"/>
<organism evidence="5 6">
    <name type="scientific">Rhizobium acidisoli</name>
    <dbReference type="NCBI Taxonomy" id="1538158"/>
    <lineage>
        <taxon>Bacteria</taxon>
        <taxon>Pseudomonadati</taxon>
        <taxon>Pseudomonadota</taxon>
        <taxon>Alphaproteobacteria</taxon>
        <taxon>Hyphomicrobiales</taxon>
        <taxon>Rhizobiaceae</taxon>
        <taxon>Rhizobium/Agrobacterium group</taxon>
        <taxon>Rhizobium</taxon>
    </lineage>
</organism>
<comment type="similarity">
    <text evidence="1">Belongs to the SMP-30/CGR1 family.</text>
</comment>
<feature type="binding site" evidence="3">
    <location>
        <position position="108"/>
    </location>
    <ligand>
        <name>substrate</name>
    </ligand>
</feature>
<evidence type="ECO:0000256" key="3">
    <source>
        <dbReference type="PIRSR" id="PIRSR605511-2"/>
    </source>
</evidence>
<comment type="cofactor">
    <cofactor evidence="3">
        <name>Zn(2+)</name>
        <dbReference type="ChEBI" id="CHEBI:29105"/>
    </cofactor>
    <text evidence="3">Binds 1 divalent metal cation per subunit.</text>
</comment>
<dbReference type="EMBL" id="CP035000">
    <property type="protein sequence ID" value="QAS81320.1"/>
    <property type="molecule type" value="Genomic_DNA"/>
</dbReference>
<dbReference type="GO" id="GO:0004341">
    <property type="term" value="F:gluconolactonase activity"/>
    <property type="evidence" value="ECO:0007669"/>
    <property type="project" value="TreeGrafter"/>
</dbReference>
<reference evidence="5 6" key="1">
    <citation type="submission" date="2019-01" db="EMBL/GenBank/DDBJ databases">
        <title>Genomic insights into the origins and evolution of symbiotic genes in the Phaseolus vulgaris microsymbionts.</title>
        <authorList>
            <person name="Tong W."/>
        </authorList>
    </citation>
    <scope>NUCLEOTIDE SEQUENCE [LARGE SCALE GENOMIC DNA]</scope>
    <source>
        <strain evidence="5 6">FH23</strain>
        <plasmid evidence="6">prapfh23b</plasmid>
    </source>
</reference>
<dbReference type="Gene3D" id="2.120.10.30">
    <property type="entry name" value="TolB, C-terminal domain"/>
    <property type="match status" value="1"/>
</dbReference>
<dbReference type="PRINTS" id="PR01790">
    <property type="entry name" value="SMP30FAMILY"/>
</dbReference>
<feature type="binding site" evidence="3">
    <location>
        <position position="209"/>
    </location>
    <ligand>
        <name>a divalent metal cation</name>
        <dbReference type="ChEBI" id="CHEBI:60240"/>
    </ligand>
</feature>
<dbReference type="SUPFAM" id="SSF63829">
    <property type="entry name" value="Calcium-dependent phosphotriesterase"/>
    <property type="match status" value="1"/>
</dbReference>
<dbReference type="InterPro" id="IPR013658">
    <property type="entry name" value="SGL"/>
</dbReference>
<dbReference type="Proteomes" id="UP000220927">
    <property type="component" value="Plasmid pRapFH23b"/>
</dbReference>
<feature type="active site" description="Proton donor/acceptor" evidence="2">
    <location>
        <position position="209"/>
    </location>
</feature>
<protein>
    <submittedName>
        <fullName evidence="5">SMP-30/gluconolactonase/LRE family protein</fullName>
    </submittedName>
</protein>
<evidence type="ECO:0000313" key="5">
    <source>
        <dbReference type="EMBL" id="QAS81320.1"/>
    </source>
</evidence>
<feature type="domain" description="SMP-30/Gluconolactonase/LRE-like region" evidence="4">
    <location>
        <begin position="30"/>
        <end position="266"/>
    </location>
</feature>
<evidence type="ECO:0000256" key="1">
    <source>
        <dbReference type="ARBA" id="ARBA00008853"/>
    </source>
</evidence>
<dbReference type="InterPro" id="IPR005511">
    <property type="entry name" value="SMP-30"/>
</dbReference>
<sequence>MINKNARFKDGYEIRCAPERGFKGRKSCLDDRRNCVFFVDMGKPAVNSVRLDGSEFRSWPVPELAGSIGLGESGNLIVSQPKSLLVLNPETGRLRELVRVEGEPPENRLNDGKTGPDGAFWVGSMDTKRERRESIGSLFRVTGDGRITRVIERGMFVSNGLAWSPDHLTMYHSDSAGPWINRYDFSPATGAVTNPTRFAELSEQAGRPDGAACDIEGRYWSAGVSAGVINVFSPTGAILKTYPTEVTAPTMPAFCGENLDYLVVTSLPDRPNGRDIDGSLMIAKTDTRGAL</sequence>